<dbReference type="GO" id="GO:0031201">
    <property type="term" value="C:SNARE complex"/>
    <property type="evidence" value="ECO:0007669"/>
    <property type="project" value="TreeGrafter"/>
</dbReference>
<dbReference type="GO" id="GO:0006893">
    <property type="term" value="P:Golgi to plasma membrane transport"/>
    <property type="evidence" value="ECO:0007669"/>
    <property type="project" value="TreeGrafter"/>
</dbReference>
<feature type="compositionally biased region" description="Gly residues" evidence="1">
    <location>
        <begin position="1"/>
        <end position="11"/>
    </location>
</feature>
<evidence type="ECO:0008006" key="4">
    <source>
        <dbReference type="Google" id="ProtNLM"/>
    </source>
</evidence>
<dbReference type="PANTHER" id="PTHR10241">
    <property type="entry name" value="LETHAL 2 GIANT LARVAE PROTEIN"/>
    <property type="match status" value="1"/>
</dbReference>
<comment type="caution">
    <text evidence="2">The sequence shown here is derived from an EMBL/GenBank/DDBJ whole genome shotgun (WGS) entry which is preliminary data.</text>
</comment>
<feature type="region of interest" description="Disordered" evidence="1">
    <location>
        <begin position="117"/>
        <end position="148"/>
    </location>
</feature>
<reference evidence="2 3" key="1">
    <citation type="submission" date="2019-04" db="EMBL/GenBank/DDBJ databases">
        <title>The sequence and de novo assembly of Takifugu bimaculatus genome using PacBio and Hi-C technologies.</title>
        <authorList>
            <person name="Xu P."/>
            <person name="Liu B."/>
            <person name="Zhou Z."/>
        </authorList>
    </citation>
    <scope>NUCLEOTIDE SEQUENCE [LARGE SCALE GENOMIC DNA]</scope>
    <source>
        <strain evidence="2">TB-2018</strain>
        <tissue evidence="2">Muscle</tissue>
    </source>
</reference>
<gene>
    <name evidence="2" type="ORF">fugu_017444</name>
</gene>
<dbReference type="GO" id="GO:0019905">
    <property type="term" value="F:syntaxin binding"/>
    <property type="evidence" value="ECO:0007669"/>
    <property type="project" value="TreeGrafter"/>
</dbReference>
<evidence type="ECO:0000313" key="2">
    <source>
        <dbReference type="EMBL" id="TNM94685.1"/>
    </source>
</evidence>
<dbReference type="AlphaFoldDB" id="A0A4Z2BQZ4"/>
<dbReference type="EMBL" id="SWLE01000011">
    <property type="protein sequence ID" value="TNM94685.1"/>
    <property type="molecule type" value="Genomic_DNA"/>
</dbReference>
<feature type="compositionally biased region" description="Basic residues" evidence="1">
    <location>
        <begin position="127"/>
        <end position="136"/>
    </location>
</feature>
<dbReference type="PANTHER" id="PTHR10241:SF22">
    <property type="entry name" value="SYNTAXIN-BINDING PROTEIN 5"/>
    <property type="match status" value="1"/>
</dbReference>
<feature type="compositionally biased region" description="Low complexity" evidence="1">
    <location>
        <begin position="22"/>
        <end position="39"/>
    </location>
</feature>
<evidence type="ECO:0000256" key="1">
    <source>
        <dbReference type="SAM" id="MobiDB-lite"/>
    </source>
</evidence>
<dbReference type="GO" id="GO:0006887">
    <property type="term" value="P:exocytosis"/>
    <property type="evidence" value="ECO:0007669"/>
    <property type="project" value="TreeGrafter"/>
</dbReference>
<proteinExistence type="predicted"/>
<accession>A0A4Z2BQZ4</accession>
<dbReference type="Proteomes" id="UP000516260">
    <property type="component" value="Chromosome 19"/>
</dbReference>
<keyword evidence="3" id="KW-1185">Reference proteome</keyword>
<sequence>MESPDGGGGGEQMSAHPTPGASPQTSGPPSHPSTTSNNSDGGNVPCLKVRSTPLKQSPGYQVDLVVQLVWVSGEPPQQITSLALNSSYGLVVFGNSSGLVVVDYVQKTVVLNLGTAELYGPTDPHQRQPRSPRKSRQPSGGKKSNPQEINPRQFVSLLLQRQGAAVTVLMTVLPPCSGCWYSSCTPVGPTLTLQTRMPTLLYSPPHE</sequence>
<dbReference type="GO" id="GO:0045159">
    <property type="term" value="F:myosin II binding"/>
    <property type="evidence" value="ECO:0007669"/>
    <property type="project" value="TreeGrafter"/>
</dbReference>
<dbReference type="GO" id="GO:0005096">
    <property type="term" value="F:GTPase activator activity"/>
    <property type="evidence" value="ECO:0007669"/>
    <property type="project" value="TreeGrafter"/>
</dbReference>
<evidence type="ECO:0000313" key="3">
    <source>
        <dbReference type="Proteomes" id="UP000516260"/>
    </source>
</evidence>
<protein>
    <recommendedName>
        <fullName evidence="4">Lethal giant larvae homologue 2 domain-containing protein</fullName>
    </recommendedName>
</protein>
<organism evidence="2 3">
    <name type="scientific">Takifugu bimaculatus</name>
    <dbReference type="NCBI Taxonomy" id="433685"/>
    <lineage>
        <taxon>Eukaryota</taxon>
        <taxon>Metazoa</taxon>
        <taxon>Chordata</taxon>
        <taxon>Craniata</taxon>
        <taxon>Vertebrata</taxon>
        <taxon>Euteleostomi</taxon>
        <taxon>Actinopterygii</taxon>
        <taxon>Neopterygii</taxon>
        <taxon>Teleostei</taxon>
        <taxon>Neoteleostei</taxon>
        <taxon>Acanthomorphata</taxon>
        <taxon>Eupercaria</taxon>
        <taxon>Tetraodontiformes</taxon>
        <taxon>Tetradontoidea</taxon>
        <taxon>Tetraodontidae</taxon>
        <taxon>Takifugu</taxon>
    </lineage>
</organism>
<dbReference type="GO" id="GO:0005886">
    <property type="term" value="C:plasma membrane"/>
    <property type="evidence" value="ECO:0007669"/>
    <property type="project" value="TreeGrafter"/>
</dbReference>
<feature type="region of interest" description="Disordered" evidence="1">
    <location>
        <begin position="1"/>
        <end position="53"/>
    </location>
</feature>
<name>A0A4Z2BQZ4_9TELE</name>